<feature type="transmembrane region" description="Helical" evidence="7">
    <location>
        <begin position="223"/>
        <end position="243"/>
    </location>
</feature>
<evidence type="ECO:0000256" key="5">
    <source>
        <dbReference type="ARBA" id="ARBA00022989"/>
    </source>
</evidence>
<evidence type="ECO:0000313" key="10">
    <source>
        <dbReference type="Proteomes" id="UP000249590"/>
    </source>
</evidence>
<evidence type="ECO:0000313" key="9">
    <source>
        <dbReference type="EMBL" id="RAI01009.1"/>
    </source>
</evidence>
<dbReference type="GO" id="GO:0005886">
    <property type="term" value="C:plasma membrane"/>
    <property type="evidence" value="ECO:0007669"/>
    <property type="project" value="UniProtKB-SubCell"/>
</dbReference>
<dbReference type="PANTHER" id="PTHR33362">
    <property type="entry name" value="SIALIC ACID TRAP TRANSPORTER PERMEASE PROTEIN SIAT-RELATED"/>
    <property type="match status" value="1"/>
</dbReference>
<evidence type="ECO:0000256" key="4">
    <source>
        <dbReference type="ARBA" id="ARBA00022692"/>
    </source>
</evidence>
<proteinExistence type="inferred from homology"/>
<feature type="transmembrane region" description="Helical" evidence="7">
    <location>
        <begin position="6"/>
        <end position="39"/>
    </location>
</feature>
<name>A0A8B2NSH5_9HYPH</name>
<keyword evidence="10" id="KW-1185">Reference proteome</keyword>
<dbReference type="GO" id="GO:0022857">
    <property type="term" value="F:transmembrane transporter activity"/>
    <property type="evidence" value="ECO:0007669"/>
    <property type="project" value="UniProtKB-UniRule"/>
</dbReference>
<comment type="similarity">
    <text evidence="7">Belongs to the TRAP transporter large permease family.</text>
</comment>
<evidence type="ECO:0000256" key="7">
    <source>
        <dbReference type="RuleBase" id="RU369079"/>
    </source>
</evidence>
<dbReference type="RefSeq" id="WP_111347543.1">
    <property type="nucleotide sequence ID" value="NZ_QHHQ01000003.1"/>
</dbReference>
<feature type="transmembrane region" description="Helical" evidence="7">
    <location>
        <begin position="174"/>
        <end position="202"/>
    </location>
</feature>
<dbReference type="Pfam" id="PF06808">
    <property type="entry name" value="DctM"/>
    <property type="match status" value="1"/>
</dbReference>
<evidence type="ECO:0000256" key="3">
    <source>
        <dbReference type="ARBA" id="ARBA00022519"/>
    </source>
</evidence>
<feature type="domain" description="TRAP C4-dicarboxylate transport system permease DctM subunit" evidence="8">
    <location>
        <begin position="13"/>
        <end position="430"/>
    </location>
</feature>
<feature type="transmembrane region" description="Helical" evidence="7">
    <location>
        <begin position="367"/>
        <end position="398"/>
    </location>
</feature>
<feature type="transmembrane region" description="Helical" evidence="7">
    <location>
        <begin position="313"/>
        <end position="333"/>
    </location>
</feature>
<evidence type="ECO:0000256" key="2">
    <source>
        <dbReference type="ARBA" id="ARBA00022475"/>
    </source>
</evidence>
<dbReference type="Proteomes" id="UP000249590">
    <property type="component" value="Unassembled WGS sequence"/>
</dbReference>
<keyword evidence="2" id="KW-1003">Cell membrane</keyword>
<dbReference type="PIRSF" id="PIRSF006066">
    <property type="entry name" value="HI0050"/>
    <property type="match status" value="1"/>
</dbReference>
<protein>
    <recommendedName>
        <fullName evidence="7">TRAP transporter large permease protein</fullName>
    </recommendedName>
</protein>
<keyword evidence="5 7" id="KW-1133">Transmembrane helix</keyword>
<evidence type="ECO:0000256" key="6">
    <source>
        <dbReference type="ARBA" id="ARBA00023136"/>
    </source>
</evidence>
<evidence type="ECO:0000256" key="1">
    <source>
        <dbReference type="ARBA" id="ARBA00004429"/>
    </source>
</evidence>
<feature type="transmembrane region" description="Helical" evidence="7">
    <location>
        <begin position="51"/>
        <end position="71"/>
    </location>
</feature>
<feature type="transmembrane region" description="Helical" evidence="7">
    <location>
        <begin position="281"/>
        <end position="301"/>
    </location>
</feature>
<dbReference type="InterPro" id="IPR010656">
    <property type="entry name" value="DctM"/>
</dbReference>
<keyword evidence="6 7" id="KW-0472">Membrane</keyword>
<organism evidence="9 10">
    <name type="scientific">Acuticoccus sediminis</name>
    <dbReference type="NCBI Taxonomy" id="2184697"/>
    <lineage>
        <taxon>Bacteria</taxon>
        <taxon>Pseudomonadati</taxon>
        <taxon>Pseudomonadota</taxon>
        <taxon>Alphaproteobacteria</taxon>
        <taxon>Hyphomicrobiales</taxon>
        <taxon>Amorphaceae</taxon>
        <taxon>Acuticoccus</taxon>
    </lineage>
</organism>
<dbReference type="OrthoDB" id="9790209at2"/>
<feature type="transmembrane region" description="Helical" evidence="7">
    <location>
        <begin position="410"/>
        <end position="434"/>
    </location>
</feature>
<dbReference type="InterPro" id="IPR004681">
    <property type="entry name" value="TRAP_DctM"/>
</dbReference>
<comment type="subcellular location">
    <subcellularLocation>
        <location evidence="1 7">Cell inner membrane</location>
        <topology evidence="1 7">Multi-pass membrane protein</topology>
    </subcellularLocation>
</comment>
<feature type="transmembrane region" description="Helical" evidence="7">
    <location>
        <begin position="340"/>
        <end position="361"/>
    </location>
</feature>
<comment type="caution">
    <text evidence="9">The sequence shown here is derived from an EMBL/GenBank/DDBJ whole genome shotgun (WGS) entry which is preliminary data.</text>
</comment>
<feature type="transmembrane region" description="Helical" evidence="7">
    <location>
        <begin position="249"/>
        <end position="269"/>
    </location>
</feature>
<evidence type="ECO:0000259" key="8">
    <source>
        <dbReference type="Pfam" id="PF06808"/>
    </source>
</evidence>
<keyword evidence="4 7" id="KW-0812">Transmembrane</keyword>
<reference evidence="9 10" key="1">
    <citation type="submission" date="2018-05" db="EMBL/GenBank/DDBJ databases">
        <title>Acuticoccus sediminis sp. nov., isolated from deep-sea sediment of Indian Ocean.</title>
        <authorList>
            <person name="Liu X."/>
            <person name="Lai Q."/>
            <person name="Du Y."/>
            <person name="Sun F."/>
            <person name="Zhang X."/>
            <person name="Wang S."/>
            <person name="Shao Z."/>
        </authorList>
    </citation>
    <scope>NUCLEOTIDE SEQUENCE [LARGE SCALE GENOMIC DNA]</scope>
    <source>
        <strain evidence="9 10">PTG4-2</strain>
    </source>
</reference>
<keyword evidence="3 7" id="KW-0997">Cell inner membrane</keyword>
<dbReference type="NCBIfam" id="TIGR00786">
    <property type="entry name" value="dctM"/>
    <property type="match status" value="1"/>
</dbReference>
<keyword evidence="7" id="KW-0813">Transport</keyword>
<comment type="function">
    <text evidence="7">Part of the tripartite ATP-independent periplasmic (TRAP) transport system.</text>
</comment>
<comment type="subunit">
    <text evidence="7">The complex comprises the extracytoplasmic solute receptor protein and the two transmembrane proteins.</text>
</comment>
<accession>A0A8B2NSH5</accession>
<sequence>MSSFDIGVAMFAGAVILIMLRMPVGVAMLLVGGLGYAALVGWWPMLNTLKSLTFSCFSSYTLCVIPFFLLMGELATKGGMSAALFRAARAYVGHRRGGLGVATILGCAAFGAICGSSLATVATMTKVAEPEMRANGYSGALMTGTLAAGGTLGILIPPSVILVIYAIYTEQSIGALFFAAAVPGVLAALGYVLVIQVYTLVAPGAAPRAERVGWSERLARTRSVWPAIGVFLLVVCGINFGWFSPTEGAAVGAAAVGVLAVASGGLTFRDFLDALRSTAEITAMVFLILLGAELFSAALALSQMPQELSREVAALPLPPIAIVAAIVAIYLVLGCAMESLAMVLLTLPVFVPVMLTLDLGMDPTQVLVWFGILVLVAVEVGMISPPFGLNLFVINGLAKEVPLGQTYKGVAGFCVSDTVRLVLLIAFPGLSLWLPGLW</sequence>
<feature type="transmembrane region" description="Helical" evidence="7">
    <location>
        <begin position="99"/>
        <end position="124"/>
    </location>
</feature>
<dbReference type="PANTHER" id="PTHR33362:SF5">
    <property type="entry name" value="C4-DICARBOXYLATE TRAP TRANSPORTER LARGE PERMEASE PROTEIN DCTM"/>
    <property type="match status" value="1"/>
</dbReference>
<feature type="transmembrane region" description="Helical" evidence="7">
    <location>
        <begin position="145"/>
        <end position="168"/>
    </location>
</feature>
<gene>
    <name evidence="9" type="ORF">DLJ53_17440</name>
</gene>
<dbReference type="AlphaFoldDB" id="A0A8B2NSH5"/>
<dbReference type="EMBL" id="QHHQ01000003">
    <property type="protein sequence ID" value="RAI01009.1"/>
    <property type="molecule type" value="Genomic_DNA"/>
</dbReference>